<dbReference type="PANTHER" id="PTHR43628:SF1">
    <property type="entry name" value="CHITIN SYNTHASE REGULATORY FACTOR 2-RELATED"/>
    <property type="match status" value="1"/>
</dbReference>
<keyword evidence="1" id="KW-0808">Transferase</keyword>
<gene>
    <name evidence="1" type="ORF">F8M41_017592</name>
</gene>
<dbReference type="EMBL" id="WTPW01000408">
    <property type="protein sequence ID" value="KAF0514433.1"/>
    <property type="molecule type" value="Genomic_DNA"/>
</dbReference>
<dbReference type="Proteomes" id="UP000439903">
    <property type="component" value="Unassembled WGS sequence"/>
</dbReference>
<sequence length="150" mass="17021">MFQVLGNFFSLFGKKDNTKEEEKIFALGEKCREEEKSNEAFEYYVKAAEMGHAAGIFNAGVCYSEGYGVEKDARKAFEHFQKSADIAAEQNNAEAIYDIGECYGEGFGVEKDEDKARTYMEKAGDMGFYYANKYGEVRDLTPKCVEFFTK</sequence>
<dbReference type="GO" id="GO:0016301">
    <property type="term" value="F:kinase activity"/>
    <property type="evidence" value="ECO:0007669"/>
    <property type="project" value="UniProtKB-KW"/>
</dbReference>
<evidence type="ECO:0000313" key="2">
    <source>
        <dbReference type="Proteomes" id="UP000439903"/>
    </source>
</evidence>
<dbReference type="InterPro" id="IPR006597">
    <property type="entry name" value="Sel1-like"/>
</dbReference>
<dbReference type="SUPFAM" id="SSF81901">
    <property type="entry name" value="HCP-like"/>
    <property type="match status" value="1"/>
</dbReference>
<dbReference type="OrthoDB" id="2384430at2759"/>
<organism evidence="1 2">
    <name type="scientific">Gigaspora margarita</name>
    <dbReference type="NCBI Taxonomy" id="4874"/>
    <lineage>
        <taxon>Eukaryota</taxon>
        <taxon>Fungi</taxon>
        <taxon>Fungi incertae sedis</taxon>
        <taxon>Mucoromycota</taxon>
        <taxon>Glomeromycotina</taxon>
        <taxon>Glomeromycetes</taxon>
        <taxon>Diversisporales</taxon>
        <taxon>Gigasporaceae</taxon>
        <taxon>Gigaspora</taxon>
    </lineage>
</organism>
<keyword evidence="1" id="KW-0418">Kinase</keyword>
<reference evidence="1 2" key="1">
    <citation type="journal article" date="2019" name="Environ. Microbiol.">
        <title>At the nexus of three kingdoms: the genome of the mycorrhizal fungus Gigaspora margarita provides insights into plant, endobacterial and fungal interactions.</title>
        <authorList>
            <person name="Venice F."/>
            <person name="Ghignone S."/>
            <person name="Salvioli di Fossalunga A."/>
            <person name="Amselem J."/>
            <person name="Novero M."/>
            <person name="Xianan X."/>
            <person name="Sedzielewska Toro K."/>
            <person name="Morin E."/>
            <person name="Lipzen A."/>
            <person name="Grigoriev I.V."/>
            <person name="Henrissat B."/>
            <person name="Martin F.M."/>
            <person name="Bonfante P."/>
        </authorList>
    </citation>
    <scope>NUCLEOTIDE SEQUENCE [LARGE SCALE GENOMIC DNA]</scope>
    <source>
        <strain evidence="1 2">BEG34</strain>
    </source>
</reference>
<evidence type="ECO:0000313" key="1">
    <source>
        <dbReference type="EMBL" id="KAF0514433.1"/>
    </source>
</evidence>
<accession>A0A8H4AMZ4</accession>
<dbReference type="Gene3D" id="1.25.40.10">
    <property type="entry name" value="Tetratricopeptide repeat domain"/>
    <property type="match status" value="1"/>
</dbReference>
<keyword evidence="2" id="KW-1185">Reference proteome</keyword>
<dbReference type="AlphaFoldDB" id="A0A8H4AMZ4"/>
<dbReference type="InterPro" id="IPR011990">
    <property type="entry name" value="TPR-like_helical_dom_sf"/>
</dbReference>
<dbReference type="PANTHER" id="PTHR43628">
    <property type="entry name" value="ACTIVATOR OF C KINASE PROTEIN 1-RELATED"/>
    <property type="match status" value="1"/>
</dbReference>
<name>A0A8H4AMZ4_GIGMA</name>
<dbReference type="Pfam" id="PF08238">
    <property type="entry name" value="Sel1"/>
    <property type="match status" value="3"/>
</dbReference>
<dbReference type="InterPro" id="IPR052945">
    <property type="entry name" value="Mitotic_Regulator"/>
</dbReference>
<dbReference type="SMART" id="SM00671">
    <property type="entry name" value="SEL1"/>
    <property type="match status" value="3"/>
</dbReference>
<protein>
    <submittedName>
        <fullName evidence="1">Calmodulin-dependent protein kinase</fullName>
    </submittedName>
</protein>
<comment type="caution">
    <text evidence="1">The sequence shown here is derived from an EMBL/GenBank/DDBJ whole genome shotgun (WGS) entry which is preliminary data.</text>
</comment>
<proteinExistence type="predicted"/>